<feature type="domain" description="Peptidoglycan binding-like" evidence="5">
    <location>
        <begin position="157"/>
        <end position="205"/>
    </location>
</feature>
<evidence type="ECO:0000256" key="3">
    <source>
        <dbReference type="SAM" id="MobiDB-lite"/>
    </source>
</evidence>
<dbReference type="Gene3D" id="1.10.101.10">
    <property type="entry name" value="PGBD-like superfamily/PGBD"/>
    <property type="match status" value="1"/>
</dbReference>
<keyword evidence="4" id="KW-1133">Transmembrane helix</keyword>
<comment type="caution">
    <text evidence="6">The sequence shown here is derived from an EMBL/GenBank/DDBJ whole genome shotgun (WGS) entry which is preliminary data.</text>
</comment>
<evidence type="ECO:0000256" key="1">
    <source>
        <dbReference type="ARBA" id="ARBA00004196"/>
    </source>
</evidence>
<dbReference type="GO" id="GO:0030313">
    <property type="term" value="C:cell envelope"/>
    <property type="evidence" value="ECO:0007669"/>
    <property type="project" value="UniProtKB-SubCell"/>
</dbReference>
<dbReference type="EMBL" id="JAGSMN010000050">
    <property type="protein sequence ID" value="MBR7671939.1"/>
    <property type="molecule type" value="Genomic_DNA"/>
</dbReference>
<keyword evidence="4" id="KW-0472">Membrane</keyword>
<proteinExistence type="predicted"/>
<sequence length="394" mass="41729">MWESEATRESLPEQERWTEPEIDSAEERYEASSPPRRRRRGVWVMLGGVVVLVIGGSGAAYLGQDEDSKPARSAKKLPTAGVVRTDLIDTTEVDGTLGYTSGSAVLAEGAGRLTWLPRVGDVIERGDRVYAMDGHSVPLFYGSTPFWRDLKTGMSDGRDVLELERNLLALGYGDYLSVDEEFTSATADAVKDWQEDLGVKESGVVAPGDVVMRAGKLRVSEVEAQLGAPAKGPVLTGGSTRQRITVDLPVTDLEMAKVGAKVTVKLPGDESATGRISSIGKVAAAGKTNSKSQTGQGTENATIPIYVALEKNSGAEKLDGSPVTVGFTSAEHKDVLAVPVNALLASANGTYQVKVVNAAGKVRTVPVKLGLFEADMVEVKGDLSAGMKVQVPRS</sequence>
<accession>A0A8T4IJ28</accession>
<reference evidence="6" key="1">
    <citation type="submission" date="2021-04" db="EMBL/GenBank/DDBJ databases">
        <title>Sequencing of actinobacteria type strains.</title>
        <authorList>
            <person name="Nguyen G.-S."/>
            <person name="Wentzel A."/>
        </authorList>
    </citation>
    <scope>NUCLEOTIDE SEQUENCE</scope>
    <source>
        <strain evidence="6">DSM 42095</strain>
    </source>
</reference>
<comment type="subcellular location">
    <subcellularLocation>
        <location evidence="1">Cell envelope</location>
    </subcellularLocation>
</comment>
<name>A0A8T4IJ28_9ACTN</name>
<dbReference type="Proteomes" id="UP000675554">
    <property type="component" value="Unassembled WGS sequence"/>
</dbReference>
<evidence type="ECO:0000259" key="5">
    <source>
        <dbReference type="Pfam" id="PF01471"/>
    </source>
</evidence>
<keyword evidence="7" id="KW-1185">Reference proteome</keyword>
<feature type="transmembrane region" description="Helical" evidence="4">
    <location>
        <begin position="42"/>
        <end position="63"/>
    </location>
</feature>
<keyword evidence="4" id="KW-0812">Transmembrane</keyword>
<dbReference type="SUPFAM" id="SSF47090">
    <property type="entry name" value="PGBD-like"/>
    <property type="match status" value="1"/>
</dbReference>
<dbReference type="Pfam" id="PF01471">
    <property type="entry name" value="PG_binding_1"/>
    <property type="match status" value="1"/>
</dbReference>
<organism evidence="6 7">
    <name type="scientific">Streptomyces daliensis</name>
    <dbReference type="NCBI Taxonomy" id="299421"/>
    <lineage>
        <taxon>Bacteria</taxon>
        <taxon>Bacillati</taxon>
        <taxon>Actinomycetota</taxon>
        <taxon>Actinomycetes</taxon>
        <taxon>Kitasatosporales</taxon>
        <taxon>Streptomycetaceae</taxon>
        <taxon>Streptomyces</taxon>
    </lineage>
</organism>
<dbReference type="InterPro" id="IPR036366">
    <property type="entry name" value="PGBDSf"/>
</dbReference>
<feature type="region of interest" description="Disordered" evidence="3">
    <location>
        <begin position="1"/>
        <end position="33"/>
    </location>
</feature>
<protein>
    <submittedName>
        <fullName evidence="6">Peptidoglycan-binding protein</fullName>
    </submittedName>
</protein>
<evidence type="ECO:0000313" key="6">
    <source>
        <dbReference type="EMBL" id="MBR7671939.1"/>
    </source>
</evidence>
<evidence type="ECO:0000256" key="2">
    <source>
        <dbReference type="ARBA" id="ARBA00023054"/>
    </source>
</evidence>
<evidence type="ECO:0000256" key="4">
    <source>
        <dbReference type="SAM" id="Phobius"/>
    </source>
</evidence>
<feature type="compositionally biased region" description="Basic and acidic residues" evidence="3">
    <location>
        <begin position="1"/>
        <end position="30"/>
    </location>
</feature>
<keyword evidence="2" id="KW-0175">Coiled coil</keyword>
<dbReference type="AlphaFoldDB" id="A0A8T4IJ28"/>
<dbReference type="PANTHER" id="PTHR32347">
    <property type="entry name" value="EFFLUX SYSTEM COMPONENT YKNX-RELATED"/>
    <property type="match status" value="1"/>
</dbReference>
<dbReference type="InterPro" id="IPR036365">
    <property type="entry name" value="PGBD-like_sf"/>
</dbReference>
<dbReference type="Gene3D" id="2.40.420.20">
    <property type="match status" value="1"/>
</dbReference>
<gene>
    <name evidence="6" type="ORF">KDA82_02570</name>
</gene>
<dbReference type="InterPro" id="IPR002477">
    <property type="entry name" value="Peptidoglycan-bd-like"/>
</dbReference>
<evidence type="ECO:0000313" key="7">
    <source>
        <dbReference type="Proteomes" id="UP000675554"/>
    </source>
</evidence>
<dbReference type="InterPro" id="IPR050465">
    <property type="entry name" value="UPF0194_transport"/>
</dbReference>